<dbReference type="InterPro" id="IPR011659">
    <property type="entry name" value="WD40"/>
</dbReference>
<organism evidence="5">
    <name type="scientific">Symploca sp. SIO1C4</name>
    <dbReference type="NCBI Taxonomy" id="2607765"/>
    <lineage>
        <taxon>Bacteria</taxon>
        <taxon>Bacillati</taxon>
        <taxon>Cyanobacteriota</taxon>
        <taxon>Cyanophyceae</taxon>
        <taxon>Coleofasciculales</taxon>
        <taxon>Coleofasciculaceae</taxon>
        <taxon>Symploca</taxon>
    </lineage>
</organism>
<dbReference type="PROSITE" id="PS51257">
    <property type="entry name" value="PROKAR_LIPOPROTEIN"/>
    <property type="match status" value="1"/>
</dbReference>
<name>A0A6B3NDS8_9CYAN</name>
<dbReference type="InterPro" id="IPR050349">
    <property type="entry name" value="WD_LIS1/nudF_dynein_reg"/>
</dbReference>
<dbReference type="InterPro" id="IPR015943">
    <property type="entry name" value="WD40/YVTN_repeat-like_dom_sf"/>
</dbReference>
<proteinExistence type="predicted"/>
<dbReference type="InterPro" id="IPR036322">
    <property type="entry name" value="WD40_repeat_dom_sf"/>
</dbReference>
<dbReference type="PANTHER" id="PTHR44129">
    <property type="entry name" value="WD REPEAT-CONTAINING PROTEIN POP1"/>
    <property type="match status" value="1"/>
</dbReference>
<dbReference type="SUPFAM" id="SSF50978">
    <property type="entry name" value="WD40 repeat-like"/>
    <property type="match status" value="1"/>
</dbReference>
<evidence type="ECO:0000313" key="5">
    <source>
        <dbReference type="EMBL" id="NER28772.1"/>
    </source>
</evidence>
<feature type="compositionally biased region" description="Polar residues" evidence="4">
    <location>
        <begin position="69"/>
        <end position="83"/>
    </location>
</feature>
<dbReference type="Pfam" id="PF07676">
    <property type="entry name" value="PD40"/>
    <property type="match status" value="1"/>
</dbReference>
<evidence type="ECO:0000256" key="2">
    <source>
        <dbReference type="ARBA" id="ARBA00022737"/>
    </source>
</evidence>
<evidence type="ECO:0000256" key="4">
    <source>
        <dbReference type="SAM" id="MobiDB-lite"/>
    </source>
</evidence>
<reference evidence="5" key="1">
    <citation type="submission" date="2019-11" db="EMBL/GenBank/DDBJ databases">
        <title>Genomic insights into an expanded diversity of filamentous marine cyanobacteria reveals the extraordinary biosynthetic potential of Moorea and Okeania.</title>
        <authorList>
            <person name="Ferreira Leao T."/>
            <person name="Wang M."/>
            <person name="Moss N."/>
            <person name="Da Silva R."/>
            <person name="Sanders J."/>
            <person name="Nurk S."/>
            <person name="Gurevich A."/>
            <person name="Humphrey G."/>
            <person name="Reher R."/>
            <person name="Zhu Q."/>
            <person name="Belda-Ferre P."/>
            <person name="Glukhov E."/>
            <person name="Rex R."/>
            <person name="Dorrestein P.C."/>
            <person name="Knight R."/>
            <person name="Pevzner P."/>
            <person name="Gerwick W.H."/>
            <person name="Gerwick L."/>
        </authorList>
    </citation>
    <scope>NUCLEOTIDE SEQUENCE</scope>
    <source>
        <strain evidence="5">SIO1C4</strain>
    </source>
</reference>
<evidence type="ECO:0000256" key="3">
    <source>
        <dbReference type="PROSITE-ProRule" id="PRU00221"/>
    </source>
</evidence>
<feature type="repeat" description="WD" evidence="3">
    <location>
        <begin position="294"/>
        <end position="341"/>
    </location>
</feature>
<keyword evidence="1 3" id="KW-0853">WD repeat</keyword>
<dbReference type="SMART" id="SM00320">
    <property type="entry name" value="WD40"/>
    <property type="match status" value="5"/>
</dbReference>
<feature type="compositionally biased region" description="Basic and acidic residues" evidence="4">
    <location>
        <begin position="55"/>
        <end position="68"/>
    </location>
</feature>
<protein>
    <submittedName>
        <fullName evidence="5">WD40 repeat domain-containing protein</fullName>
    </submittedName>
</protein>
<dbReference type="AlphaFoldDB" id="A0A6B3NDS8"/>
<dbReference type="CDD" id="cd00200">
    <property type="entry name" value="WD40"/>
    <property type="match status" value="1"/>
</dbReference>
<dbReference type="PROSITE" id="PS50082">
    <property type="entry name" value="WD_REPEATS_2"/>
    <property type="match status" value="2"/>
</dbReference>
<comment type="caution">
    <text evidence="5">The sequence shown here is derived from an EMBL/GenBank/DDBJ whole genome shotgun (WGS) entry which is preliminary data.</text>
</comment>
<sequence>MFLGQLKVSSPILWFGVSFITGLIISSCSNLPTPLSNQQKSNSDPLNNQQEETEQDNKITEEKAKEGKSLTNSQPSPSPISQTLLSQNFPSVSDLPNSQIAPALEGHASRVELISFSRDGNLLASAEYQGIFIWDTKTREVRRILPGHRFSEYDTEPMLATSLAFSLDGSLLASSSWSQGGSPKKSLIIWNPNTGEEIRSLAGSVGCRDVIFSPDGGKLISSCGEGIQVWNPKTGEQLLNFYSELPVEAIALHPQGKILATVDLNLTGGEAGEESNAIKLWNLNAGGAQPLRTLKGHNRDINKIAFTPDGQFLVSGSFISGEEAEGTIKIWDWQQGKSIRTQGYDGESFSLSQDSKLIAGNFGDGILLELKTGQKIDSNINIPMQGGASALAFSPDGKILAWAGQPPTFPNPLIRLWPVGEPIAEELSLASAASNRANYMPIPLIDIWADGLPIIAEPKAIAVSPLRIPALKPAEEEEVSVEYPHASKAIVTITQTNLPDDSVLGLRYRIEFAPYGSQQQGKFWKVVWVGTQQKCQPGRGNQNWSSANCN</sequence>
<dbReference type="EMBL" id="JAAHFQ010000259">
    <property type="protein sequence ID" value="NER28772.1"/>
    <property type="molecule type" value="Genomic_DNA"/>
</dbReference>
<keyword evidence="2" id="KW-0677">Repeat</keyword>
<accession>A0A6B3NDS8</accession>
<feature type="region of interest" description="Disordered" evidence="4">
    <location>
        <begin position="34"/>
        <end position="83"/>
    </location>
</feature>
<feature type="compositionally biased region" description="Polar residues" evidence="4">
    <location>
        <begin position="34"/>
        <end position="50"/>
    </location>
</feature>
<dbReference type="Gene3D" id="2.130.10.10">
    <property type="entry name" value="YVTN repeat-like/Quinoprotein amine dehydrogenase"/>
    <property type="match status" value="2"/>
</dbReference>
<gene>
    <name evidence="5" type="ORF">F6J89_14330</name>
</gene>
<dbReference type="InterPro" id="IPR001680">
    <property type="entry name" value="WD40_rpt"/>
</dbReference>
<evidence type="ECO:0000256" key="1">
    <source>
        <dbReference type="ARBA" id="ARBA00022574"/>
    </source>
</evidence>
<feature type="repeat" description="WD" evidence="3">
    <location>
        <begin position="104"/>
        <end position="144"/>
    </location>
</feature>
<dbReference type="Pfam" id="PF00400">
    <property type="entry name" value="WD40"/>
    <property type="match status" value="2"/>
</dbReference>